<evidence type="ECO:0000256" key="1">
    <source>
        <dbReference type="ARBA" id="ARBA00006034"/>
    </source>
</evidence>
<evidence type="ECO:0000256" key="2">
    <source>
        <dbReference type="ARBA" id="ARBA00022679"/>
    </source>
</evidence>
<evidence type="ECO:0000313" key="4">
    <source>
        <dbReference type="EMBL" id="GAA0393521.1"/>
    </source>
</evidence>
<dbReference type="RefSeq" id="WP_344020806.1">
    <property type="nucleotide sequence ID" value="NZ_BAAABX010000010.1"/>
</dbReference>
<dbReference type="InterPro" id="IPR038622">
    <property type="entry name" value="CDPS_sf"/>
</dbReference>
<dbReference type="Gene3D" id="3.40.50.11710">
    <property type="entry name" value="Cyclodipeptide synthase"/>
    <property type="match status" value="1"/>
</dbReference>
<keyword evidence="2" id="KW-0808">Transferase</keyword>
<dbReference type="Pfam" id="PF16715">
    <property type="entry name" value="CDPS"/>
    <property type="match status" value="1"/>
</dbReference>
<comment type="caution">
    <text evidence="4">The sequence shown here is derived from an EMBL/GenBank/DDBJ whole genome shotgun (WGS) entry which is preliminary data.</text>
</comment>
<evidence type="ECO:0000256" key="3">
    <source>
        <dbReference type="ARBA" id="ARBA00030771"/>
    </source>
</evidence>
<gene>
    <name evidence="4" type="ORF">GCM10010357_12920</name>
</gene>
<evidence type="ECO:0000313" key="5">
    <source>
        <dbReference type="Proteomes" id="UP001500879"/>
    </source>
</evidence>
<comment type="similarity">
    <text evidence="1">Belongs to the CDPS family.</text>
</comment>
<proteinExistence type="inferred from homology"/>
<accession>A0ABN0YFI7</accession>
<dbReference type="Proteomes" id="UP001500879">
    <property type="component" value="Unassembled WGS sequence"/>
</dbReference>
<reference evidence="4 5" key="1">
    <citation type="journal article" date="2019" name="Int. J. Syst. Evol. Microbiol.">
        <title>The Global Catalogue of Microorganisms (GCM) 10K type strain sequencing project: providing services to taxonomists for standard genome sequencing and annotation.</title>
        <authorList>
            <consortium name="The Broad Institute Genomics Platform"/>
            <consortium name="The Broad Institute Genome Sequencing Center for Infectious Disease"/>
            <person name="Wu L."/>
            <person name="Ma J."/>
        </authorList>
    </citation>
    <scope>NUCLEOTIDE SEQUENCE [LARGE SCALE GENOMIC DNA]</scope>
    <source>
        <strain evidence="4 5">JCM 4788</strain>
    </source>
</reference>
<dbReference type="NCBIfam" id="TIGR04539">
    <property type="entry name" value="tRNA_cyclodipep"/>
    <property type="match status" value="1"/>
</dbReference>
<name>A0ABN0YFI7_9ACTN</name>
<protein>
    <recommendedName>
        <fullName evidence="3">Cyclodipeptide synthase</fullName>
    </recommendedName>
</protein>
<dbReference type="InterPro" id="IPR030903">
    <property type="entry name" value="CDPS"/>
</dbReference>
<keyword evidence="5" id="KW-1185">Reference proteome</keyword>
<sequence length="240" mass="26510">MPPHVLTEAPGIEMRGEPLGENCRRIWQRAEHALIGISAGNSYFNQDRLTALLEWAERHYERIDVVYVDTALDTMLLADGRTPESAAKSVKATVRDVRRRIKRSLERLEPQAGRFRVRALSELLDVPEYRAVRQRTDRAFAEDAEFAATCEAMVQEIVAHRGGGAAVTDAHLRAGLAYVQAEAPLFTDCPAIFGVSESVVLYHLRTPISEYLAGDPQGFRAAPGQGFVVVRPAETALEAA</sequence>
<organism evidence="4 5">
    <name type="scientific">Streptomyces luteireticuli</name>
    <dbReference type="NCBI Taxonomy" id="173858"/>
    <lineage>
        <taxon>Bacteria</taxon>
        <taxon>Bacillati</taxon>
        <taxon>Actinomycetota</taxon>
        <taxon>Actinomycetes</taxon>
        <taxon>Kitasatosporales</taxon>
        <taxon>Streptomycetaceae</taxon>
        <taxon>Streptomyces</taxon>
    </lineage>
</organism>
<dbReference type="EMBL" id="BAAABX010000010">
    <property type="protein sequence ID" value="GAA0393521.1"/>
    <property type="molecule type" value="Genomic_DNA"/>
</dbReference>